<keyword evidence="2" id="KW-1185">Reference proteome</keyword>
<sequence>MSKEITNLVIDTHELILVYNTNLKNCIKKLLELAVPSPSNLFDEIKELTEVNVEEMIKSTNVRELCDLLIYLLVRSSPIFPEIYNNNAILIMKNNLLIQKHQLRALLYFIPIEQKGKYYIHCLNSFI</sequence>
<dbReference type="GeneID" id="5881657"/>
<name>B0EEG0_ENTDS</name>
<dbReference type="EMBL" id="DS548949">
    <property type="protein sequence ID" value="EDR27074.1"/>
    <property type="molecule type" value="Genomic_DNA"/>
</dbReference>
<dbReference type="AlphaFoldDB" id="B0EEG0"/>
<protein>
    <submittedName>
        <fullName evidence="1">Uncharacterized protein</fullName>
    </submittedName>
</protein>
<organism evidence="2">
    <name type="scientific">Entamoeba dispar (strain ATCC PRA-260 / SAW760)</name>
    <dbReference type="NCBI Taxonomy" id="370354"/>
    <lineage>
        <taxon>Eukaryota</taxon>
        <taxon>Amoebozoa</taxon>
        <taxon>Evosea</taxon>
        <taxon>Archamoebae</taxon>
        <taxon>Mastigamoebida</taxon>
        <taxon>Entamoebidae</taxon>
        <taxon>Entamoeba</taxon>
    </lineage>
</organism>
<dbReference type="RefSeq" id="XP_001736661.1">
    <property type="nucleotide sequence ID" value="XM_001736609.1"/>
</dbReference>
<reference evidence="2" key="1">
    <citation type="submission" date="2007-12" db="EMBL/GenBank/DDBJ databases">
        <title>Annotation of Entamoeba dispar SAW760.</title>
        <authorList>
            <person name="Lorenzi H."/>
            <person name="Inman J."/>
            <person name="Schobel S."/>
            <person name="Amedeo P."/>
            <person name="Caler E."/>
        </authorList>
    </citation>
    <scope>NUCLEOTIDE SEQUENCE [LARGE SCALE GENOMIC DNA]</scope>
    <source>
        <strain evidence="2">ATCC PRA-260 / SAW760</strain>
    </source>
</reference>
<dbReference type="KEGG" id="edi:EDI_135270"/>
<accession>B0EEG0</accession>
<dbReference type="Proteomes" id="UP000008076">
    <property type="component" value="Unassembled WGS sequence"/>
</dbReference>
<dbReference type="VEuPathDB" id="AmoebaDB:EDI_135270"/>
<gene>
    <name evidence="1" type="ORF">EDI_135270</name>
</gene>
<evidence type="ECO:0000313" key="2">
    <source>
        <dbReference type="Proteomes" id="UP000008076"/>
    </source>
</evidence>
<evidence type="ECO:0000313" key="1">
    <source>
        <dbReference type="EMBL" id="EDR27074.1"/>
    </source>
</evidence>
<proteinExistence type="predicted"/>